<evidence type="ECO:0000256" key="1">
    <source>
        <dbReference type="SAM" id="MobiDB-lite"/>
    </source>
</evidence>
<name>A0A0R3SRL0_HYMDI</name>
<protein>
    <submittedName>
        <fullName evidence="2">Protein kinase domain-containing protein</fullName>
    </submittedName>
</protein>
<dbReference type="WBParaSite" id="HDID_0000782101-mRNA-1">
    <property type="protein sequence ID" value="HDID_0000782101-mRNA-1"/>
    <property type="gene ID" value="HDID_0000782101"/>
</dbReference>
<sequence length="253" mass="26576">LTTELPALRSQVSREQGDSQKPSSGTTNTNTGTRKWPSFTMRRPGRLSSTSSASASGTASTSSSTHGARSTTSKSKLTTTPCSPAQDGIGSSSLLRSFSAERHRIAVVTTPTTPTCKVDPATPTNTGSPQKPFVMRSSSSPYRKASVRPDGGGFGHPDRIDSVESSSGDPHRNSMRLQKTKKVFSNFFFGKHSKKGRGSGGSSNTSHHPLPPSQISLPPASVQQASLSTNPRIDSLPPPHPAPMADISSECSS</sequence>
<feature type="compositionally biased region" description="Polar residues" evidence="1">
    <location>
        <begin position="213"/>
        <end position="232"/>
    </location>
</feature>
<feature type="compositionally biased region" description="Low complexity" evidence="1">
    <location>
        <begin position="48"/>
        <end position="80"/>
    </location>
</feature>
<evidence type="ECO:0000313" key="2">
    <source>
        <dbReference type="WBParaSite" id="HDID_0000782101-mRNA-1"/>
    </source>
</evidence>
<feature type="compositionally biased region" description="Low complexity" evidence="1">
    <location>
        <begin position="23"/>
        <end position="33"/>
    </location>
</feature>
<accession>A0A0R3SRL0</accession>
<dbReference type="AlphaFoldDB" id="A0A0R3SRL0"/>
<organism evidence="2">
    <name type="scientific">Hymenolepis diminuta</name>
    <name type="common">Rat tapeworm</name>
    <dbReference type="NCBI Taxonomy" id="6216"/>
    <lineage>
        <taxon>Eukaryota</taxon>
        <taxon>Metazoa</taxon>
        <taxon>Spiralia</taxon>
        <taxon>Lophotrochozoa</taxon>
        <taxon>Platyhelminthes</taxon>
        <taxon>Cestoda</taxon>
        <taxon>Eucestoda</taxon>
        <taxon>Cyclophyllidea</taxon>
        <taxon>Hymenolepididae</taxon>
        <taxon>Hymenolepis</taxon>
    </lineage>
</organism>
<reference evidence="2" key="1">
    <citation type="submission" date="2017-02" db="UniProtKB">
        <authorList>
            <consortium name="WormBaseParasite"/>
        </authorList>
    </citation>
    <scope>IDENTIFICATION</scope>
</reference>
<proteinExistence type="predicted"/>
<feature type="compositionally biased region" description="Polar residues" evidence="1">
    <location>
        <begin position="10"/>
        <end position="22"/>
    </location>
</feature>
<feature type="region of interest" description="Disordered" evidence="1">
    <location>
        <begin position="1"/>
        <end position="253"/>
    </location>
</feature>